<evidence type="ECO:0000256" key="1">
    <source>
        <dbReference type="ARBA" id="ARBA00004442"/>
    </source>
</evidence>
<dbReference type="InterPro" id="IPR033985">
    <property type="entry name" value="SusD-like_N"/>
</dbReference>
<keyword evidence="3 6" id="KW-0732">Signal</keyword>
<evidence type="ECO:0000256" key="5">
    <source>
        <dbReference type="ARBA" id="ARBA00023237"/>
    </source>
</evidence>
<sequence length="481" mass="54165">MKKIVSVVAMVMLLMTSCRKDFIEILPIDTVTVDVLYKTDKDYQDAIVGIYGIYQDQYANMYYYGDIRGDDVWDELVKGTAGAFDNFTLSNDDGTLITTWRNYYKAITRANTLLERIGSTDAAVITNKNRHIGEAEFLRALAYFDLVRIFGDVPMVTKSLSIADSYTTPREKVDKIYDEVIIKDLLDAEAKLPATYAGSEVGRATKGAARALLGKVYLTRKDFTKAEVKLQEVTTMGYSLLPNWADLWDYTKNEHHSEFIFDIEYEQGLGGEGSIYTNRFTPKVTSMIAFYGIAGSVDDQNTPHQVLFDLFEAKDKRKDLTASKGYTDATGKFIPLLVSSNNMSAYTRKYIVKIATANDSPANWKVIRYADVLLMYAEALNENGKTTAALPYLNQIRTRAGIDALAAGITQAALREQIVLERRRELAFEGHRWFDLIRTGQALNVMAKYGMKAHHVLFPIPLAQIQLINNTTIFPQNPGYQ</sequence>
<evidence type="ECO:0000313" key="9">
    <source>
        <dbReference type="EMBL" id="MBD2699812.1"/>
    </source>
</evidence>
<evidence type="ECO:0000256" key="4">
    <source>
        <dbReference type="ARBA" id="ARBA00023136"/>
    </source>
</evidence>
<keyword evidence="5" id="KW-0998">Cell outer membrane</keyword>
<feature type="chain" id="PRO_5037596783" evidence="6">
    <location>
        <begin position="21"/>
        <end position="481"/>
    </location>
</feature>
<proteinExistence type="inferred from homology"/>
<feature type="domain" description="RagB/SusD" evidence="7">
    <location>
        <begin position="340"/>
        <end position="450"/>
    </location>
</feature>
<dbReference type="Pfam" id="PF14322">
    <property type="entry name" value="SusD-like_3"/>
    <property type="match status" value="1"/>
</dbReference>
<dbReference type="EMBL" id="JACWZY010000002">
    <property type="protein sequence ID" value="MBD2699812.1"/>
    <property type="molecule type" value="Genomic_DNA"/>
</dbReference>
<comment type="subcellular location">
    <subcellularLocation>
        <location evidence="1">Cell outer membrane</location>
    </subcellularLocation>
</comment>
<comment type="similarity">
    <text evidence="2">Belongs to the SusD family.</text>
</comment>
<dbReference type="Pfam" id="PF07980">
    <property type="entry name" value="SusD_RagB"/>
    <property type="match status" value="1"/>
</dbReference>
<dbReference type="InterPro" id="IPR012944">
    <property type="entry name" value="SusD_RagB_dom"/>
</dbReference>
<evidence type="ECO:0000256" key="6">
    <source>
        <dbReference type="SAM" id="SignalP"/>
    </source>
</evidence>
<dbReference type="RefSeq" id="WP_190885655.1">
    <property type="nucleotide sequence ID" value="NZ_JACWZY010000002.1"/>
</dbReference>
<dbReference type="AlphaFoldDB" id="A0A926XXK8"/>
<dbReference type="CDD" id="cd08977">
    <property type="entry name" value="SusD"/>
    <property type="match status" value="1"/>
</dbReference>
<dbReference type="InterPro" id="IPR011990">
    <property type="entry name" value="TPR-like_helical_dom_sf"/>
</dbReference>
<feature type="domain" description="SusD-like N-terminal" evidence="8">
    <location>
        <begin position="49"/>
        <end position="218"/>
    </location>
</feature>
<dbReference type="Proteomes" id="UP000598820">
    <property type="component" value="Unassembled WGS sequence"/>
</dbReference>
<protein>
    <submittedName>
        <fullName evidence="9">RagB/SusD family nutrient uptake outer membrane protein</fullName>
    </submittedName>
</protein>
<dbReference type="Gene3D" id="1.25.40.390">
    <property type="match status" value="1"/>
</dbReference>
<accession>A0A926XXK8</accession>
<evidence type="ECO:0000313" key="10">
    <source>
        <dbReference type="Proteomes" id="UP000598820"/>
    </source>
</evidence>
<dbReference type="PROSITE" id="PS51257">
    <property type="entry name" value="PROKAR_LIPOPROTEIN"/>
    <property type="match status" value="1"/>
</dbReference>
<feature type="signal peptide" evidence="6">
    <location>
        <begin position="1"/>
        <end position="20"/>
    </location>
</feature>
<evidence type="ECO:0000259" key="7">
    <source>
        <dbReference type="Pfam" id="PF07980"/>
    </source>
</evidence>
<name>A0A926XXK8_9BACT</name>
<evidence type="ECO:0000256" key="2">
    <source>
        <dbReference type="ARBA" id="ARBA00006275"/>
    </source>
</evidence>
<evidence type="ECO:0000256" key="3">
    <source>
        <dbReference type="ARBA" id="ARBA00022729"/>
    </source>
</evidence>
<organism evidence="9 10">
    <name type="scientific">Spirosoma profusum</name>
    <dbReference type="NCBI Taxonomy" id="2771354"/>
    <lineage>
        <taxon>Bacteria</taxon>
        <taxon>Pseudomonadati</taxon>
        <taxon>Bacteroidota</taxon>
        <taxon>Cytophagia</taxon>
        <taxon>Cytophagales</taxon>
        <taxon>Cytophagaceae</taxon>
        <taxon>Spirosoma</taxon>
    </lineage>
</organism>
<keyword evidence="10" id="KW-1185">Reference proteome</keyword>
<comment type="caution">
    <text evidence="9">The sequence shown here is derived from an EMBL/GenBank/DDBJ whole genome shotgun (WGS) entry which is preliminary data.</text>
</comment>
<evidence type="ECO:0000259" key="8">
    <source>
        <dbReference type="Pfam" id="PF14322"/>
    </source>
</evidence>
<gene>
    <name evidence="9" type="ORF">IC229_04130</name>
</gene>
<dbReference type="SUPFAM" id="SSF48452">
    <property type="entry name" value="TPR-like"/>
    <property type="match status" value="1"/>
</dbReference>
<keyword evidence="4" id="KW-0472">Membrane</keyword>
<dbReference type="GO" id="GO:0009279">
    <property type="term" value="C:cell outer membrane"/>
    <property type="evidence" value="ECO:0007669"/>
    <property type="project" value="UniProtKB-SubCell"/>
</dbReference>
<reference evidence="9" key="1">
    <citation type="submission" date="2020-09" db="EMBL/GenBank/DDBJ databases">
        <authorList>
            <person name="Kim M.K."/>
        </authorList>
    </citation>
    <scope>NUCLEOTIDE SEQUENCE</scope>
    <source>
        <strain evidence="9">BT702</strain>
    </source>
</reference>